<evidence type="ECO:0000256" key="1">
    <source>
        <dbReference type="SAM" id="Coils"/>
    </source>
</evidence>
<dbReference type="EMBL" id="GDHC01004679">
    <property type="protein sequence ID" value="JAQ13950.1"/>
    <property type="molecule type" value="Transcribed_RNA"/>
</dbReference>
<organism evidence="3">
    <name type="scientific">Lygus hesperus</name>
    <name type="common">Western plant bug</name>
    <dbReference type="NCBI Taxonomy" id="30085"/>
    <lineage>
        <taxon>Eukaryota</taxon>
        <taxon>Metazoa</taxon>
        <taxon>Ecdysozoa</taxon>
        <taxon>Arthropoda</taxon>
        <taxon>Hexapoda</taxon>
        <taxon>Insecta</taxon>
        <taxon>Pterygota</taxon>
        <taxon>Neoptera</taxon>
        <taxon>Paraneoptera</taxon>
        <taxon>Hemiptera</taxon>
        <taxon>Heteroptera</taxon>
        <taxon>Panheteroptera</taxon>
        <taxon>Cimicomorpha</taxon>
        <taxon>Miridae</taxon>
        <taxon>Mirini</taxon>
        <taxon>Lygus</taxon>
    </lineage>
</organism>
<feature type="region of interest" description="Disordered" evidence="2">
    <location>
        <begin position="212"/>
        <end position="249"/>
    </location>
</feature>
<evidence type="ECO:0000313" key="4">
    <source>
        <dbReference type="EMBL" id="JAQ08452.1"/>
    </source>
</evidence>
<feature type="region of interest" description="Disordered" evidence="2">
    <location>
        <begin position="131"/>
        <end position="156"/>
    </location>
</feature>
<reference evidence="3" key="2">
    <citation type="submission" date="2014-07" db="EMBL/GenBank/DDBJ databases">
        <authorList>
            <person name="Hull J."/>
        </authorList>
    </citation>
    <scope>NUCLEOTIDE SEQUENCE</scope>
</reference>
<name>A0A0A9W3N7_LYGHE</name>
<evidence type="ECO:0000313" key="5">
    <source>
        <dbReference type="EMBL" id="JAQ11515.1"/>
    </source>
</evidence>
<dbReference type="EMBL" id="GDHC01010177">
    <property type="protein sequence ID" value="JAQ08452.1"/>
    <property type="molecule type" value="Transcribed_RNA"/>
</dbReference>
<reference evidence="3" key="1">
    <citation type="journal article" date="2014" name="PLoS ONE">
        <title>Transcriptome-Based Identification of ABC Transporters in the Western Tarnished Plant Bug Lygus hesperus.</title>
        <authorList>
            <person name="Hull J.J."/>
            <person name="Chaney K."/>
            <person name="Geib S.M."/>
            <person name="Fabrick J.A."/>
            <person name="Brent C.S."/>
            <person name="Walsh D."/>
            <person name="Lavine L.C."/>
        </authorList>
    </citation>
    <scope>NUCLEOTIDE SEQUENCE</scope>
</reference>
<feature type="coiled-coil region" evidence="1">
    <location>
        <begin position="174"/>
        <end position="208"/>
    </location>
</feature>
<feature type="compositionally biased region" description="Low complexity" evidence="2">
    <location>
        <begin position="212"/>
        <end position="230"/>
    </location>
</feature>
<reference evidence="4" key="3">
    <citation type="journal article" date="2016" name="Gigascience">
        <title>De novo construction of an expanded transcriptome assembly for the western tarnished plant bug, Lygus hesperus.</title>
        <authorList>
            <person name="Tassone E.E."/>
            <person name="Geib S.M."/>
            <person name="Hall B."/>
            <person name="Fabrick J.A."/>
            <person name="Brent C.S."/>
            <person name="Hull J.J."/>
        </authorList>
    </citation>
    <scope>NUCLEOTIDE SEQUENCE</scope>
</reference>
<dbReference type="EMBL" id="GDHC01007114">
    <property type="protein sequence ID" value="JAQ11515.1"/>
    <property type="molecule type" value="Transcribed_RNA"/>
</dbReference>
<proteinExistence type="predicted"/>
<evidence type="ECO:0000313" key="6">
    <source>
        <dbReference type="EMBL" id="JAQ13950.1"/>
    </source>
</evidence>
<accession>A0A0A9W3N7</accession>
<dbReference type="AlphaFoldDB" id="A0A0A9W3N7"/>
<feature type="compositionally biased region" description="Basic and acidic residues" evidence="2">
    <location>
        <begin position="137"/>
        <end position="156"/>
    </location>
</feature>
<evidence type="ECO:0000256" key="2">
    <source>
        <dbReference type="SAM" id="MobiDB-lite"/>
    </source>
</evidence>
<gene>
    <name evidence="3" type="ORF">CM83_49876</name>
    <name evidence="6" type="ORF">g.71041</name>
    <name evidence="5" type="ORF">g.71042</name>
    <name evidence="4" type="ORF">g.71043</name>
</gene>
<protein>
    <submittedName>
        <fullName evidence="3">Uncharacterized protein</fullName>
    </submittedName>
</protein>
<keyword evidence="1" id="KW-0175">Coiled coil</keyword>
<sequence length="249" mass="28435">MATRRLGRPRTRVYDLNYNLGESYYRNALEGLDRKYGKAPAETIEAPKRPTSVGDFESILVSDRRPPSQSKVISDALEEDQEMMDTLKRIQRARKTANFSAEAEFENSFFNRQDEVKNRYSEKMLDSVGIHGSMMEEESKKRRERQRQALEDSTPKITEKWMALRDAAQDSVDEAQARARARASKARLADLEDEMDALVERTAAREKRLAGLRSLLDSESSQSTSDSSSLRLRKKVTTVTTTTEKRSAK</sequence>
<evidence type="ECO:0000313" key="3">
    <source>
        <dbReference type="EMBL" id="JAF99479.1"/>
    </source>
</evidence>
<dbReference type="EMBL" id="GBHO01044124">
    <property type="protein sequence ID" value="JAF99479.1"/>
    <property type="molecule type" value="Transcribed_RNA"/>
</dbReference>